<evidence type="ECO:0000256" key="1">
    <source>
        <dbReference type="SAM" id="MobiDB-lite"/>
    </source>
</evidence>
<protein>
    <recommendedName>
        <fullName evidence="5">Lipoprotein</fullName>
    </recommendedName>
</protein>
<comment type="caution">
    <text evidence="3">The sequence shown here is derived from an EMBL/GenBank/DDBJ whole genome shotgun (WGS) entry which is preliminary data.</text>
</comment>
<reference evidence="3 4" key="2">
    <citation type="submission" date="2024-09" db="EMBL/GenBank/DDBJ databases">
        <title>Draft genome sequence of Candidatus Magnetaquicoccaceae bacterium FCR-1.</title>
        <authorList>
            <person name="Shimoshige H."/>
            <person name="Shimamura S."/>
            <person name="Taoka A."/>
            <person name="Kobayashi H."/>
            <person name="Maekawa T."/>
        </authorList>
    </citation>
    <scope>NUCLEOTIDE SEQUENCE [LARGE SCALE GENOMIC DNA]</scope>
    <source>
        <strain evidence="3 4">FCR-1</strain>
    </source>
</reference>
<organism evidence="3 4">
    <name type="scientific">Candidatus Magnetaquiglobus chichijimensis</name>
    <dbReference type="NCBI Taxonomy" id="3141448"/>
    <lineage>
        <taxon>Bacteria</taxon>
        <taxon>Pseudomonadati</taxon>
        <taxon>Pseudomonadota</taxon>
        <taxon>Magnetococcia</taxon>
        <taxon>Magnetococcales</taxon>
        <taxon>Candidatus Magnetaquicoccaceae</taxon>
        <taxon>Candidatus Magnetaquiglobus</taxon>
    </lineage>
</organism>
<evidence type="ECO:0000256" key="2">
    <source>
        <dbReference type="SAM" id="SignalP"/>
    </source>
</evidence>
<feature type="chain" id="PRO_5047204058" description="Lipoprotein" evidence="2">
    <location>
        <begin position="23"/>
        <end position="387"/>
    </location>
</feature>
<name>A0ABQ0CCQ2_9PROT</name>
<keyword evidence="2" id="KW-0732">Signal</keyword>
<feature type="signal peptide" evidence="2">
    <location>
        <begin position="1"/>
        <end position="22"/>
    </location>
</feature>
<sequence>MQDRRLIGLVAIAALMGGCASAKTFSEPEEIPMLLKNRTDCGRLGLERPSWIARELDGKDATREKKEAFLTAMDRITCQQEAYMDKRLSRTRVEQFGNYGIFALGLATGGAVAYGATTDLIVGLGLGAGAAYSGSNLLRPAEFNDLYSEGEKAMNGLREAGTPVLNRLGSMLPDQVLQAGTALDDARLCVAAELNQKISGLIPTPAQTKDAVKTSATVAQELRTTFAAVRAVAPKSGDGEAGKGTPTSTPTPAPAPTATQTAITTDTTQILTDFLGSMRAVCHPDLLEVVTVKPIKLERDAITLEAGNSGRIKISNTKGVNGVQWLGVLPTDEIGWELPTPDTLLIKAPKKITATENKTYSLMVTGSNNTSAMLNVTLKGSPKTTPK</sequence>
<evidence type="ECO:0000313" key="4">
    <source>
        <dbReference type="Proteomes" id="UP001628193"/>
    </source>
</evidence>
<proteinExistence type="predicted"/>
<keyword evidence="4" id="KW-1185">Reference proteome</keyword>
<accession>A0ABQ0CCQ2</accession>
<evidence type="ECO:0008006" key="5">
    <source>
        <dbReference type="Google" id="ProtNLM"/>
    </source>
</evidence>
<reference evidence="3 4" key="1">
    <citation type="submission" date="2024-05" db="EMBL/GenBank/DDBJ databases">
        <authorList>
            <consortium name="Candidatus Magnetaquicoccaceae bacterium FCR-1 genome sequencing consortium"/>
            <person name="Shimoshige H."/>
            <person name="Shimamura S."/>
            <person name="Taoka A."/>
            <person name="Kobayashi H."/>
            <person name="Maekawa T."/>
        </authorList>
    </citation>
    <scope>NUCLEOTIDE SEQUENCE [LARGE SCALE GENOMIC DNA]</scope>
    <source>
        <strain evidence="3 4">FCR-1</strain>
    </source>
</reference>
<feature type="region of interest" description="Disordered" evidence="1">
    <location>
        <begin position="233"/>
        <end position="259"/>
    </location>
</feature>
<dbReference type="Proteomes" id="UP001628193">
    <property type="component" value="Unassembled WGS sequence"/>
</dbReference>
<evidence type="ECO:0000313" key="3">
    <source>
        <dbReference type="EMBL" id="GAB0058677.1"/>
    </source>
</evidence>
<dbReference type="PROSITE" id="PS51257">
    <property type="entry name" value="PROKAR_LIPOPROTEIN"/>
    <property type="match status" value="1"/>
</dbReference>
<gene>
    <name evidence="3" type="ORF">SIID45300_03030</name>
</gene>
<dbReference type="RefSeq" id="WP_420906398.1">
    <property type="nucleotide sequence ID" value="NZ_BAAFGK010000005.1"/>
</dbReference>
<dbReference type="EMBL" id="BAAFGK010000005">
    <property type="protein sequence ID" value="GAB0058677.1"/>
    <property type="molecule type" value="Genomic_DNA"/>
</dbReference>